<evidence type="ECO:0000313" key="1">
    <source>
        <dbReference type="EMBL" id="CAI0462751.1"/>
    </source>
</evidence>
<name>A0AAV0NW33_9ROSI</name>
<dbReference type="EMBL" id="CAMGYJ010000008">
    <property type="protein sequence ID" value="CAI0462751.1"/>
    <property type="molecule type" value="Genomic_DNA"/>
</dbReference>
<protein>
    <submittedName>
        <fullName evidence="1">Uncharacterized protein</fullName>
    </submittedName>
</protein>
<dbReference type="Proteomes" id="UP001154282">
    <property type="component" value="Unassembled WGS sequence"/>
</dbReference>
<reference evidence="1" key="1">
    <citation type="submission" date="2022-08" db="EMBL/GenBank/DDBJ databases">
        <authorList>
            <person name="Gutierrez-Valencia J."/>
        </authorList>
    </citation>
    <scope>NUCLEOTIDE SEQUENCE</scope>
</reference>
<comment type="caution">
    <text evidence="1">The sequence shown here is derived from an EMBL/GenBank/DDBJ whole genome shotgun (WGS) entry which is preliminary data.</text>
</comment>
<accession>A0AAV0NW33</accession>
<keyword evidence="2" id="KW-1185">Reference proteome</keyword>
<dbReference type="AlphaFoldDB" id="A0AAV0NW33"/>
<sequence length="58" mass="6715">MHLVAWEKLAEPRTQGEGGLRALRQANVALLAKGGWRILLEKDTLWTQIMRAKYGRRR</sequence>
<evidence type="ECO:0000313" key="2">
    <source>
        <dbReference type="Proteomes" id="UP001154282"/>
    </source>
</evidence>
<organism evidence="1 2">
    <name type="scientific">Linum tenue</name>
    <dbReference type="NCBI Taxonomy" id="586396"/>
    <lineage>
        <taxon>Eukaryota</taxon>
        <taxon>Viridiplantae</taxon>
        <taxon>Streptophyta</taxon>
        <taxon>Embryophyta</taxon>
        <taxon>Tracheophyta</taxon>
        <taxon>Spermatophyta</taxon>
        <taxon>Magnoliopsida</taxon>
        <taxon>eudicotyledons</taxon>
        <taxon>Gunneridae</taxon>
        <taxon>Pentapetalae</taxon>
        <taxon>rosids</taxon>
        <taxon>fabids</taxon>
        <taxon>Malpighiales</taxon>
        <taxon>Linaceae</taxon>
        <taxon>Linum</taxon>
    </lineage>
</organism>
<gene>
    <name evidence="1" type="ORF">LITE_LOCUS35500</name>
</gene>
<feature type="non-terminal residue" evidence="1">
    <location>
        <position position="58"/>
    </location>
</feature>
<proteinExistence type="predicted"/>